<keyword evidence="3 5" id="KW-1133">Transmembrane helix</keyword>
<feature type="transmembrane region" description="Helical" evidence="5">
    <location>
        <begin position="122"/>
        <end position="146"/>
    </location>
</feature>
<keyword evidence="5" id="KW-0813">Transport</keyword>
<dbReference type="InterPro" id="IPR047817">
    <property type="entry name" value="ABC2_TM_bact-type"/>
</dbReference>
<feature type="transmembrane region" description="Helical" evidence="5">
    <location>
        <begin position="20"/>
        <end position="37"/>
    </location>
</feature>
<comment type="caution">
    <text evidence="7">The sequence shown here is derived from an EMBL/GenBank/DDBJ whole genome shotgun (WGS) entry which is preliminary data.</text>
</comment>
<dbReference type="InterPro" id="IPR051784">
    <property type="entry name" value="Nod_factor_ABC_transporter"/>
</dbReference>
<keyword evidence="4 5" id="KW-0472">Membrane</keyword>
<feature type="transmembrane region" description="Helical" evidence="5">
    <location>
        <begin position="86"/>
        <end position="116"/>
    </location>
</feature>
<feature type="domain" description="ABC transmembrane type-2" evidence="6">
    <location>
        <begin position="7"/>
        <end position="235"/>
    </location>
</feature>
<evidence type="ECO:0000256" key="1">
    <source>
        <dbReference type="ARBA" id="ARBA00004141"/>
    </source>
</evidence>
<reference evidence="7 8" key="1">
    <citation type="submission" date="2021-03" db="EMBL/GenBank/DDBJ databases">
        <title>Genomic Encyclopedia of Type Strains, Phase IV (KMG-IV): sequencing the most valuable type-strain genomes for metagenomic binning, comparative biology and taxonomic classification.</title>
        <authorList>
            <person name="Goeker M."/>
        </authorList>
    </citation>
    <scope>NUCLEOTIDE SEQUENCE [LARGE SCALE GENOMIC DNA]</scope>
    <source>
        <strain evidence="7 8">DSM 23491</strain>
    </source>
</reference>
<keyword evidence="8" id="KW-1185">Reference proteome</keyword>
<dbReference type="InterPro" id="IPR013525">
    <property type="entry name" value="ABC2_TM"/>
</dbReference>
<evidence type="ECO:0000256" key="3">
    <source>
        <dbReference type="ARBA" id="ARBA00022989"/>
    </source>
</evidence>
<keyword evidence="2 5" id="KW-0812">Transmembrane</keyword>
<feature type="transmembrane region" description="Helical" evidence="5">
    <location>
        <begin position="158"/>
        <end position="177"/>
    </location>
</feature>
<feature type="transmembrane region" description="Helical" evidence="5">
    <location>
        <begin position="43"/>
        <end position="65"/>
    </location>
</feature>
<dbReference type="Proteomes" id="UP001519273">
    <property type="component" value="Unassembled WGS sequence"/>
</dbReference>
<feature type="transmembrane region" description="Helical" evidence="5">
    <location>
        <begin position="214"/>
        <end position="232"/>
    </location>
</feature>
<evidence type="ECO:0000256" key="5">
    <source>
        <dbReference type="RuleBase" id="RU361157"/>
    </source>
</evidence>
<organism evidence="7 8">
    <name type="scientific">Paenibacillus sediminis</name>
    <dbReference type="NCBI Taxonomy" id="664909"/>
    <lineage>
        <taxon>Bacteria</taxon>
        <taxon>Bacillati</taxon>
        <taxon>Bacillota</taxon>
        <taxon>Bacilli</taxon>
        <taxon>Bacillales</taxon>
        <taxon>Paenibacillaceae</taxon>
        <taxon>Paenibacillus</taxon>
    </lineage>
</organism>
<protein>
    <recommendedName>
        <fullName evidence="5">Transport permease protein</fullName>
    </recommendedName>
</protein>
<sequence length="249" mass="27913">MKTIFRSMLITSLRDPITLFYSILFPIGLLIGLGLYFDSPDYQFRLLTGVLALSTLFWGVSGIAFQVHQQRNRGVYKLLRLTPFPAISFILTMTLVRTLLGLMINAIVFVTGVLVFDIEAELTTILLLLLNLAAGTLCMTAFGFFISNLARNEGQINMISNLFYIPMVFGTDMFYSLQGAPHWLKTAGQCFPLGYLVKGLRASFTGWAKTLPNIAIVAAYIVLFLLIALFTFRWEAEQKLLSSPKRRTA</sequence>
<comment type="similarity">
    <text evidence="5">Belongs to the ABC-2 integral membrane protein family.</text>
</comment>
<dbReference type="InterPro" id="IPR000412">
    <property type="entry name" value="ABC_2_transport"/>
</dbReference>
<comment type="subcellular location">
    <subcellularLocation>
        <location evidence="5">Cell membrane</location>
        <topology evidence="5">Multi-pass membrane protein</topology>
    </subcellularLocation>
    <subcellularLocation>
        <location evidence="1">Membrane</location>
        <topology evidence="1">Multi-pass membrane protein</topology>
    </subcellularLocation>
</comment>
<evidence type="ECO:0000313" key="8">
    <source>
        <dbReference type="Proteomes" id="UP001519273"/>
    </source>
</evidence>
<evidence type="ECO:0000256" key="2">
    <source>
        <dbReference type="ARBA" id="ARBA00022692"/>
    </source>
</evidence>
<accession>A0ABS4H398</accession>
<keyword evidence="5" id="KW-1003">Cell membrane</keyword>
<dbReference type="PROSITE" id="PS51012">
    <property type="entry name" value="ABC_TM2"/>
    <property type="match status" value="1"/>
</dbReference>
<dbReference type="PANTHER" id="PTHR43229:SF2">
    <property type="entry name" value="NODULATION PROTEIN J"/>
    <property type="match status" value="1"/>
</dbReference>
<dbReference type="PIRSF" id="PIRSF006648">
    <property type="entry name" value="DrrB"/>
    <property type="match status" value="1"/>
</dbReference>
<gene>
    <name evidence="7" type="ORF">J2Z20_001887</name>
</gene>
<evidence type="ECO:0000259" key="6">
    <source>
        <dbReference type="PROSITE" id="PS51012"/>
    </source>
</evidence>
<dbReference type="Pfam" id="PF01061">
    <property type="entry name" value="ABC2_membrane"/>
    <property type="match status" value="1"/>
</dbReference>
<proteinExistence type="inferred from homology"/>
<evidence type="ECO:0000256" key="4">
    <source>
        <dbReference type="ARBA" id="ARBA00023136"/>
    </source>
</evidence>
<dbReference type="RefSeq" id="WP_209848611.1">
    <property type="nucleotide sequence ID" value="NZ_CBCRVE010000006.1"/>
</dbReference>
<dbReference type="EMBL" id="JAGGKP010000003">
    <property type="protein sequence ID" value="MBP1937005.1"/>
    <property type="molecule type" value="Genomic_DNA"/>
</dbReference>
<dbReference type="PANTHER" id="PTHR43229">
    <property type="entry name" value="NODULATION PROTEIN J"/>
    <property type="match status" value="1"/>
</dbReference>
<evidence type="ECO:0000313" key="7">
    <source>
        <dbReference type="EMBL" id="MBP1937005.1"/>
    </source>
</evidence>
<name>A0ABS4H398_9BACL</name>